<feature type="chain" id="PRO_5041942848" evidence="2">
    <location>
        <begin position="18"/>
        <end position="586"/>
    </location>
</feature>
<protein>
    <submittedName>
        <fullName evidence="3">Uncharacterized protein</fullName>
    </submittedName>
</protein>
<feature type="compositionally biased region" description="Polar residues" evidence="1">
    <location>
        <begin position="377"/>
        <end position="389"/>
    </location>
</feature>
<evidence type="ECO:0000256" key="1">
    <source>
        <dbReference type="SAM" id="MobiDB-lite"/>
    </source>
</evidence>
<dbReference type="EMBL" id="JAANER010000003">
    <property type="protein sequence ID" value="KAG9192347.1"/>
    <property type="molecule type" value="Genomic_DNA"/>
</dbReference>
<gene>
    <name evidence="3" type="ORF">G6011_11081</name>
</gene>
<feature type="compositionally biased region" description="Low complexity" evidence="1">
    <location>
        <begin position="322"/>
        <end position="331"/>
    </location>
</feature>
<feature type="region of interest" description="Disordered" evidence="1">
    <location>
        <begin position="239"/>
        <end position="258"/>
    </location>
</feature>
<organism evidence="3 4">
    <name type="scientific">Alternaria panax</name>
    <dbReference type="NCBI Taxonomy" id="48097"/>
    <lineage>
        <taxon>Eukaryota</taxon>
        <taxon>Fungi</taxon>
        <taxon>Dikarya</taxon>
        <taxon>Ascomycota</taxon>
        <taxon>Pezizomycotina</taxon>
        <taxon>Dothideomycetes</taxon>
        <taxon>Pleosporomycetidae</taxon>
        <taxon>Pleosporales</taxon>
        <taxon>Pleosporineae</taxon>
        <taxon>Pleosporaceae</taxon>
        <taxon>Alternaria</taxon>
        <taxon>Alternaria sect. Panax</taxon>
    </lineage>
</organism>
<sequence length="586" mass="57072">MKVTQLAAALFGGAALAVQPLAVPRIQRALTDTHSMVVMVTSTHLVSEICTDIASCPPYTTTAQTSVVYVTATTTICLLSSTPSGYGPPATTAIPSSVPSSVYPTGSAGISVSIIPGSSILPTSSAYPSGSAPQTSALSTGVSSSAYATLPSVSVITRSESYNGPVIVTITSVYPGSSGVILVPSSTTVDAIGSFYPGSSAGSSPLSSSSGYGAPPGSSLASSYTNPAPVVPSSLAVSTVSYPGSAPPGSSATLPYSHSDAVPTSLIMPSSGPSSGNSVGPSTPGYAPSGPAASLSSNTDAVPTSHGATSAGSLSSRYNIPSGSSTTLSSSYNGAVSITLTISPPMGPSSGGYTMSSSNPATPSSPARPSSSGYAVPSSNPTPLTSSDTAVVPSSLTASLSGASSAGTSSGRPLTGSETDAVPTSFPSGSLSAGPSSGSYYAPPGTDTASLGIVSGTYPAITSMTSGYLRPSPSAGSDSTVVESTIRITSYQTQTFTSYVTAGPSSGGPGNNTNTDTQAIATSFPSSVSGHPSGSGYPYPSGGINGTIIAPSPSYIEVPINTGHIVGAGKSSLAAIVVALVFAHFA</sequence>
<evidence type="ECO:0000313" key="4">
    <source>
        <dbReference type="Proteomes" id="UP001199106"/>
    </source>
</evidence>
<reference evidence="3" key="1">
    <citation type="submission" date="2021-07" db="EMBL/GenBank/DDBJ databases">
        <title>Genome Resource of American Ginseng Black Spot Pathogen Alternaria panax.</title>
        <authorList>
            <person name="Qiu C."/>
            <person name="Wang W."/>
            <person name="Liu Z."/>
        </authorList>
    </citation>
    <scope>NUCLEOTIDE SEQUENCE</scope>
    <source>
        <strain evidence="3">BNCC115425</strain>
    </source>
</reference>
<feature type="signal peptide" evidence="2">
    <location>
        <begin position="1"/>
        <end position="17"/>
    </location>
</feature>
<feature type="region of interest" description="Disordered" evidence="1">
    <location>
        <begin position="263"/>
        <end position="331"/>
    </location>
</feature>
<comment type="caution">
    <text evidence="3">The sequence shown here is derived from an EMBL/GenBank/DDBJ whole genome shotgun (WGS) entry which is preliminary data.</text>
</comment>
<keyword evidence="2" id="KW-0732">Signal</keyword>
<evidence type="ECO:0000313" key="3">
    <source>
        <dbReference type="EMBL" id="KAG9192347.1"/>
    </source>
</evidence>
<feature type="compositionally biased region" description="Low complexity" evidence="1">
    <location>
        <begin position="356"/>
        <end position="372"/>
    </location>
</feature>
<feature type="compositionally biased region" description="Low complexity" evidence="1">
    <location>
        <begin position="269"/>
        <end position="285"/>
    </location>
</feature>
<feature type="compositionally biased region" description="Low complexity" evidence="1">
    <location>
        <begin position="427"/>
        <end position="439"/>
    </location>
</feature>
<feature type="compositionally biased region" description="Low complexity" evidence="1">
    <location>
        <begin position="243"/>
        <end position="252"/>
    </location>
</feature>
<feature type="region of interest" description="Disordered" evidence="1">
    <location>
        <begin position="349"/>
        <end position="439"/>
    </location>
</feature>
<feature type="compositionally biased region" description="Polar residues" evidence="1">
    <location>
        <begin position="294"/>
        <end position="321"/>
    </location>
</feature>
<evidence type="ECO:0000256" key="2">
    <source>
        <dbReference type="SAM" id="SignalP"/>
    </source>
</evidence>
<feature type="region of interest" description="Disordered" evidence="1">
    <location>
        <begin position="201"/>
        <end position="224"/>
    </location>
</feature>
<dbReference type="Proteomes" id="UP001199106">
    <property type="component" value="Unassembled WGS sequence"/>
</dbReference>
<feature type="compositionally biased region" description="Low complexity" evidence="1">
    <location>
        <begin position="394"/>
        <end position="411"/>
    </location>
</feature>
<name>A0AAD4ID41_9PLEO</name>
<accession>A0AAD4ID41</accession>
<dbReference type="AlphaFoldDB" id="A0AAD4ID41"/>
<proteinExistence type="predicted"/>
<keyword evidence="4" id="KW-1185">Reference proteome</keyword>